<dbReference type="PANTHER" id="PTHR15036">
    <property type="entry name" value="PIKACHURIN-LIKE PROTEIN"/>
    <property type="match status" value="1"/>
</dbReference>
<evidence type="ECO:0000256" key="2">
    <source>
        <dbReference type="PROSITE-ProRule" id="PRU00076"/>
    </source>
</evidence>
<dbReference type="InterPro" id="IPR001791">
    <property type="entry name" value="Laminin_G"/>
</dbReference>
<keyword evidence="2" id="KW-0245">EGF-like domain</keyword>
<proteinExistence type="predicted"/>
<evidence type="ECO:0000259" key="5">
    <source>
        <dbReference type="PROSITE" id="PS50026"/>
    </source>
</evidence>
<comment type="caution">
    <text evidence="2">Lacks conserved residue(s) required for the propagation of feature annotation.</text>
</comment>
<dbReference type="Gene3D" id="2.60.120.200">
    <property type="match status" value="1"/>
</dbReference>
<reference evidence="6" key="2">
    <citation type="submission" date="2014-05" db="EMBL/GenBank/DDBJ databases">
        <title>The genome and life-stage specific transcriptomes of Globodera pallida elucidate key aspects of plant parasitism by a cyst nematode.</title>
        <authorList>
            <person name="Cotton J.A."/>
            <person name="Lilley C.J."/>
            <person name="Jones L.M."/>
            <person name="Kikuchi T."/>
            <person name="Reid A.J."/>
            <person name="Thorpe P."/>
            <person name="Tsai I.J."/>
            <person name="Beasley H."/>
            <person name="Blok V."/>
            <person name="Cock P.J.A."/>
            <person name="Van den Akker S.E."/>
            <person name="Holroyd N."/>
            <person name="Hunt M."/>
            <person name="Mantelin S."/>
            <person name="Naghra H."/>
            <person name="Pain A."/>
            <person name="Palomares-Rius J.E."/>
            <person name="Zarowiecki M."/>
            <person name="Berriman M."/>
            <person name="Jones J.T."/>
            <person name="Urwin P.E."/>
        </authorList>
    </citation>
    <scope>NUCLEOTIDE SEQUENCE [LARGE SCALE GENOMIC DNA]</scope>
    <source>
        <strain evidence="6">Lindley</strain>
    </source>
</reference>
<dbReference type="PROSITE" id="PS50026">
    <property type="entry name" value="EGF_3"/>
    <property type="match status" value="1"/>
</dbReference>
<feature type="domain" description="Laminin G" evidence="4">
    <location>
        <begin position="77"/>
        <end position="265"/>
    </location>
</feature>
<organism evidence="6 7">
    <name type="scientific">Globodera pallida</name>
    <name type="common">Potato cyst nematode worm</name>
    <name type="synonym">Heterodera pallida</name>
    <dbReference type="NCBI Taxonomy" id="36090"/>
    <lineage>
        <taxon>Eukaryota</taxon>
        <taxon>Metazoa</taxon>
        <taxon>Ecdysozoa</taxon>
        <taxon>Nematoda</taxon>
        <taxon>Chromadorea</taxon>
        <taxon>Rhabditida</taxon>
        <taxon>Tylenchina</taxon>
        <taxon>Tylenchomorpha</taxon>
        <taxon>Tylenchoidea</taxon>
        <taxon>Heteroderidae</taxon>
        <taxon>Heteroderinae</taxon>
        <taxon>Globodera</taxon>
    </lineage>
</organism>
<protein>
    <submittedName>
        <fullName evidence="7">EGF-like domain-containing protein</fullName>
    </submittedName>
</protein>
<feature type="disulfide bond" evidence="2">
    <location>
        <begin position="61"/>
        <end position="70"/>
    </location>
</feature>
<dbReference type="WBParaSite" id="GPLIN_000378000">
    <property type="protein sequence ID" value="GPLIN_000378000"/>
    <property type="gene ID" value="GPLIN_000378000"/>
</dbReference>
<feature type="region of interest" description="Disordered" evidence="3">
    <location>
        <begin position="1"/>
        <end position="21"/>
    </location>
</feature>
<dbReference type="GO" id="GO:0016020">
    <property type="term" value="C:membrane"/>
    <property type="evidence" value="ECO:0007669"/>
    <property type="project" value="UniProtKB-SubCell"/>
</dbReference>
<dbReference type="PANTHER" id="PTHR15036:SF85">
    <property type="entry name" value="SP2353, ISOFORM A"/>
    <property type="match status" value="1"/>
</dbReference>
<dbReference type="InterPro" id="IPR013320">
    <property type="entry name" value="ConA-like_dom_sf"/>
</dbReference>
<dbReference type="SMART" id="SM00282">
    <property type="entry name" value="LamG"/>
    <property type="match status" value="1"/>
</dbReference>
<dbReference type="InterPro" id="IPR050372">
    <property type="entry name" value="Neurexin-related_CASP"/>
</dbReference>
<name>A0A183BT44_GLOPA</name>
<dbReference type="Pfam" id="PF00054">
    <property type="entry name" value="Laminin_G_1"/>
    <property type="match status" value="1"/>
</dbReference>
<dbReference type="AlphaFoldDB" id="A0A183BT44"/>
<feature type="compositionally biased region" description="Pro residues" evidence="3">
    <location>
        <begin position="1"/>
        <end position="14"/>
    </location>
</feature>
<dbReference type="SUPFAM" id="SSF49899">
    <property type="entry name" value="Concanavalin A-like lectins/glucanases"/>
    <property type="match status" value="1"/>
</dbReference>
<dbReference type="PROSITE" id="PS50025">
    <property type="entry name" value="LAM_G_DOMAIN"/>
    <property type="match status" value="1"/>
</dbReference>
<reference evidence="7" key="3">
    <citation type="submission" date="2016-06" db="UniProtKB">
        <authorList>
            <consortium name="WormBaseParasite"/>
        </authorList>
    </citation>
    <scope>IDENTIFICATION</scope>
</reference>
<keyword evidence="1 2" id="KW-1015">Disulfide bond</keyword>
<dbReference type="InterPro" id="IPR000742">
    <property type="entry name" value="EGF"/>
</dbReference>
<evidence type="ECO:0000313" key="6">
    <source>
        <dbReference type="Proteomes" id="UP000050741"/>
    </source>
</evidence>
<dbReference type="SUPFAM" id="SSF57196">
    <property type="entry name" value="EGF/Laminin"/>
    <property type="match status" value="1"/>
</dbReference>
<reference evidence="6" key="1">
    <citation type="submission" date="2013-12" db="EMBL/GenBank/DDBJ databases">
        <authorList>
            <person name="Aslett M."/>
        </authorList>
    </citation>
    <scope>NUCLEOTIDE SEQUENCE [LARGE SCALE GENOMIC DNA]</scope>
    <source>
        <strain evidence="6">Lindley</strain>
    </source>
</reference>
<evidence type="ECO:0000313" key="7">
    <source>
        <dbReference type="WBParaSite" id="GPLIN_000378000"/>
    </source>
</evidence>
<evidence type="ECO:0000256" key="1">
    <source>
        <dbReference type="ARBA" id="ARBA00023157"/>
    </source>
</evidence>
<evidence type="ECO:0000256" key="3">
    <source>
        <dbReference type="SAM" id="MobiDB-lite"/>
    </source>
</evidence>
<dbReference type="Proteomes" id="UP000050741">
    <property type="component" value="Unassembled WGS sequence"/>
</dbReference>
<accession>A0A183BT44</accession>
<sequence>MPEPPHPPPTPNAPNMPSTIAPRPVESAEIEGPFVGLCEESTCGAHGHCEEVNGTHVLCECRDYYVGQFCEEFRPIEYAAKFDGSAFVVFSSDEFPHLSSEQEESVEFKVRTRAKYGLIIWQGQQPALPDEATPDDLLLGEDFLSIGILDGHLSFSFELGGGAAQILSERPVDDGKTHSIKAIRRGRDGWLTVDNGMPMIGRSSGILAMLNVEGHVFVGGVPDLHEMTAGLHTQNFVGCLAELALNGQKMDLMHSAIDGRNLRPCRSWQPNRMRRRRKWMRRVRKQRKAAEHRRAALGG</sequence>
<dbReference type="PROSITE" id="PS00022">
    <property type="entry name" value="EGF_1"/>
    <property type="match status" value="1"/>
</dbReference>
<feature type="domain" description="EGF-like" evidence="5">
    <location>
        <begin position="34"/>
        <end position="71"/>
    </location>
</feature>
<evidence type="ECO:0000259" key="4">
    <source>
        <dbReference type="PROSITE" id="PS50025"/>
    </source>
</evidence>
<dbReference type="CDD" id="cd00110">
    <property type="entry name" value="LamG"/>
    <property type="match status" value="1"/>
</dbReference>
<keyword evidence="6" id="KW-1185">Reference proteome</keyword>